<keyword evidence="4" id="KW-1185">Reference proteome</keyword>
<dbReference type="WBParaSite" id="nRc.2.0.1.t26735-RA">
    <property type="protein sequence ID" value="nRc.2.0.1.t26735-RA"/>
    <property type="gene ID" value="nRc.2.0.1.g26735"/>
</dbReference>
<dbReference type="GO" id="GO:0060964">
    <property type="term" value="P:regulation of miRNA-mediated gene silencing"/>
    <property type="evidence" value="ECO:0007669"/>
    <property type="project" value="InterPro"/>
</dbReference>
<evidence type="ECO:0000313" key="5">
    <source>
        <dbReference type="WBParaSite" id="nRc.2.0.1.t26735-RA"/>
    </source>
</evidence>
<dbReference type="Proteomes" id="UP000887565">
    <property type="component" value="Unplaced"/>
</dbReference>
<accession>A0A915JKN9</accession>
<comment type="similarity">
    <text evidence="1">Belongs to the maelstrom family.</text>
</comment>
<sequence>MLPDDEEDENFYIPAEICCSEFTIRDGLRQKFCALVKPPESVHSLKTQIDHYGVEHHGYNFAQLCEEGRSCDEIARHLLKMVKNRDMLCGSVKFFVLGSEFHDVLKALDFILRNSTMEECHRTISPGRHLAYLDDLAQSFFKFFGVDYSNAPNLFEKTLSSDDPIDLTAILKSLNIHQDDGRICGSADGCPYHYDPKNPEIWEKAPICVLRRQCLVIEIIKSSIEFRHLDAHHIKSFAENSIDYLSFAQMNVGGTGVRGTSAVETSTHIVKNGVTNQSLSTLNVESDKESIVHSDGVTEIENSTAPLAEVSNFDHNAGSIDDPITAGRILNPLSTEILKKYLSSGEIASSPSFPTYKYEENVVPQYVDDAVSSSTVDDAGSATIIPSTSVVQKFLPLEMRGFGRGLHLTPEGSLLKALRIRHEF</sequence>
<dbReference type="GO" id="GO:0031047">
    <property type="term" value="P:regulatory ncRNA-mediated gene silencing"/>
    <property type="evidence" value="ECO:0007669"/>
    <property type="project" value="UniProtKB-KW"/>
</dbReference>
<dbReference type="Pfam" id="PF13017">
    <property type="entry name" value="Maelstrom"/>
    <property type="match status" value="1"/>
</dbReference>
<feature type="domain" description="Maelstrom" evidence="3">
    <location>
        <begin position="10"/>
        <end position="119"/>
    </location>
</feature>
<proteinExistence type="inferred from homology"/>
<keyword evidence="2" id="KW-0943">RNA-mediated gene silencing</keyword>
<organism evidence="4 5">
    <name type="scientific">Romanomermis culicivorax</name>
    <name type="common">Nematode worm</name>
    <dbReference type="NCBI Taxonomy" id="13658"/>
    <lineage>
        <taxon>Eukaryota</taxon>
        <taxon>Metazoa</taxon>
        <taxon>Ecdysozoa</taxon>
        <taxon>Nematoda</taxon>
        <taxon>Enoplea</taxon>
        <taxon>Dorylaimia</taxon>
        <taxon>Mermithida</taxon>
        <taxon>Mermithoidea</taxon>
        <taxon>Mermithidae</taxon>
        <taxon>Romanomermis</taxon>
    </lineage>
</organism>
<evidence type="ECO:0000313" key="4">
    <source>
        <dbReference type="Proteomes" id="UP000887565"/>
    </source>
</evidence>
<evidence type="ECO:0000256" key="1">
    <source>
        <dbReference type="ARBA" id="ARBA00007057"/>
    </source>
</evidence>
<name>A0A915JKN9_ROMCU</name>
<evidence type="ECO:0000259" key="3">
    <source>
        <dbReference type="Pfam" id="PF13017"/>
    </source>
</evidence>
<dbReference type="InterPro" id="IPR024970">
    <property type="entry name" value="Maelstrom"/>
</dbReference>
<reference evidence="5" key="1">
    <citation type="submission" date="2022-11" db="UniProtKB">
        <authorList>
            <consortium name="WormBaseParasite"/>
        </authorList>
    </citation>
    <scope>IDENTIFICATION</scope>
</reference>
<dbReference type="AlphaFoldDB" id="A0A915JKN9"/>
<evidence type="ECO:0000256" key="2">
    <source>
        <dbReference type="ARBA" id="ARBA00023158"/>
    </source>
</evidence>
<protein>
    <submittedName>
        <fullName evidence="5">Maelstrom domain-containing protein</fullName>
    </submittedName>
</protein>